<proteinExistence type="predicted"/>
<accession>A0A9P5XWS1</accession>
<evidence type="ECO:0000313" key="2">
    <source>
        <dbReference type="Proteomes" id="UP000807353"/>
    </source>
</evidence>
<dbReference type="EMBL" id="MU150322">
    <property type="protein sequence ID" value="KAF9459167.1"/>
    <property type="molecule type" value="Genomic_DNA"/>
</dbReference>
<evidence type="ECO:0000313" key="1">
    <source>
        <dbReference type="EMBL" id="KAF9459167.1"/>
    </source>
</evidence>
<sequence>MVLEVNSVRLRLLIVVNVFEVEIEVEAKGGAIMVEAVEDDVEVAEEAEIVKVWLGPAFGTLELPPLDEESDSDRSLKKSAFCFPKLAPLLPQILGGGDGEDSGESGENEAIEDSRILFFFSRYKNNTGNSSRNFASTVSKVQLWSNSIPSSSMTVLNAYYIRNYSSIPRESMFNIFVSCCNVIQGIAILWTTLNLCESGSKDIFWW</sequence>
<dbReference type="Proteomes" id="UP000807353">
    <property type="component" value="Unassembled WGS sequence"/>
</dbReference>
<reference evidence="1" key="1">
    <citation type="submission" date="2020-11" db="EMBL/GenBank/DDBJ databases">
        <authorList>
            <consortium name="DOE Joint Genome Institute"/>
            <person name="Ahrendt S."/>
            <person name="Riley R."/>
            <person name="Andreopoulos W."/>
            <person name="Labutti K."/>
            <person name="Pangilinan J."/>
            <person name="Ruiz-Duenas F.J."/>
            <person name="Barrasa J.M."/>
            <person name="Sanchez-Garcia M."/>
            <person name="Camarero S."/>
            <person name="Miyauchi S."/>
            <person name="Serrano A."/>
            <person name="Linde D."/>
            <person name="Babiker R."/>
            <person name="Drula E."/>
            <person name="Ayuso-Fernandez I."/>
            <person name="Pacheco R."/>
            <person name="Padilla G."/>
            <person name="Ferreira P."/>
            <person name="Barriuso J."/>
            <person name="Kellner H."/>
            <person name="Castanera R."/>
            <person name="Alfaro M."/>
            <person name="Ramirez L."/>
            <person name="Pisabarro A.G."/>
            <person name="Kuo A."/>
            <person name="Tritt A."/>
            <person name="Lipzen A."/>
            <person name="He G."/>
            <person name="Yan M."/>
            <person name="Ng V."/>
            <person name="Cullen D."/>
            <person name="Martin F."/>
            <person name="Rosso M.-N."/>
            <person name="Henrissat B."/>
            <person name="Hibbett D."/>
            <person name="Martinez A.T."/>
            <person name="Grigoriev I.V."/>
        </authorList>
    </citation>
    <scope>NUCLEOTIDE SEQUENCE</scope>
    <source>
        <strain evidence="1">CBS 247.69</strain>
    </source>
</reference>
<name>A0A9P5XWS1_9AGAR</name>
<comment type="caution">
    <text evidence="1">The sequence shown here is derived from an EMBL/GenBank/DDBJ whole genome shotgun (WGS) entry which is preliminary data.</text>
</comment>
<keyword evidence="2" id="KW-1185">Reference proteome</keyword>
<gene>
    <name evidence="1" type="ORF">BDZ94DRAFT_1239438</name>
</gene>
<organism evidence="1 2">
    <name type="scientific">Collybia nuda</name>
    <dbReference type="NCBI Taxonomy" id="64659"/>
    <lineage>
        <taxon>Eukaryota</taxon>
        <taxon>Fungi</taxon>
        <taxon>Dikarya</taxon>
        <taxon>Basidiomycota</taxon>
        <taxon>Agaricomycotina</taxon>
        <taxon>Agaricomycetes</taxon>
        <taxon>Agaricomycetidae</taxon>
        <taxon>Agaricales</taxon>
        <taxon>Tricholomatineae</taxon>
        <taxon>Clitocybaceae</taxon>
        <taxon>Collybia</taxon>
    </lineage>
</organism>
<dbReference type="AlphaFoldDB" id="A0A9P5XWS1"/>
<protein>
    <submittedName>
        <fullName evidence="1">Uncharacterized protein</fullName>
    </submittedName>
</protein>